<protein>
    <submittedName>
        <fullName evidence="2">Uncharacterized protein</fullName>
    </submittedName>
</protein>
<name>A0A8J5H1K9_ZINOF</name>
<evidence type="ECO:0000313" key="2">
    <source>
        <dbReference type="EMBL" id="KAG6515126.1"/>
    </source>
</evidence>
<proteinExistence type="predicted"/>
<feature type="compositionally biased region" description="Basic and acidic residues" evidence="1">
    <location>
        <begin position="1"/>
        <end position="10"/>
    </location>
</feature>
<evidence type="ECO:0000313" key="3">
    <source>
        <dbReference type="Proteomes" id="UP000734854"/>
    </source>
</evidence>
<dbReference type="EMBL" id="JACMSC010000007">
    <property type="protein sequence ID" value="KAG6515126.1"/>
    <property type="molecule type" value="Genomic_DNA"/>
</dbReference>
<dbReference type="Proteomes" id="UP000734854">
    <property type="component" value="Unassembled WGS sequence"/>
</dbReference>
<gene>
    <name evidence="2" type="ORF">ZIOFF_025511</name>
</gene>
<sequence>MVSNSHKEATESTPPQRHWGYSSIPDEITLTRSFKAWRNNLKGSKNLKLEDFDTGDVSLMSLIDLHIIQLATY</sequence>
<accession>A0A8J5H1K9</accession>
<organism evidence="2 3">
    <name type="scientific">Zingiber officinale</name>
    <name type="common">Ginger</name>
    <name type="synonym">Amomum zingiber</name>
    <dbReference type="NCBI Taxonomy" id="94328"/>
    <lineage>
        <taxon>Eukaryota</taxon>
        <taxon>Viridiplantae</taxon>
        <taxon>Streptophyta</taxon>
        <taxon>Embryophyta</taxon>
        <taxon>Tracheophyta</taxon>
        <taxon>Spermatophyta</taxon>
        <taxon>Magnoliopsida</taxon>
        <taxon>Liliopsida</taxon>
        <taxon>Zingiberales</taxon>
        <taxon>Zingiberaceae</taxon>
        <taxon>Zingiber</taxon>
    </lineage>
</organism>
<reference evidence="2 3" key="1">
    <citation type="submission" date="2020-08" db="EMBL/GenBank/DDBJ databases">
        <title>Plant Genome Project.</title>
        <authorList>
            <person name="Zhang R.-G."/>
        </authorList>
    </citation>
    <scope>NUCLEOTIDE SEQUENCE [LARGE SCALE GENOMIC DNA]</scope>
    <source>
        <tissue evidence="2">Rhizome</tissue>
    </source>
</reference>
<dbReference type="AlphaFoldDB" id="A0A8J5H1K9"/>
<comment type="caution">
    <text evidence="2">The sequence shown here is derived from an EMBL/GenBank/DDBJ whole genome shotgun (WGS) entry which is preliminary data.</text>
</comment>
<feature type="region of interest" description="Disordered" evidence="1">
    <location>
        <begin position="1"/>
        <end position="20"/>
    </location>
</feature>
<evidence type="ECO:0000256" key="1">
    <source>
        <dbReference type="SAM" id="MobiDB-lite"/>
    </source>
</evidence>
<keyword evidence="3" id="KW-1185">Reference proteome</keyword>